<gene>
    <name evidence="1" type="ORF">EGD98_19000</name>
</gene>
<dbReference type="AlphaFoldDB" id="A0A8J7YMY5"/>
<proteinExistence type="predicted"/>
<protein>
    <submittedName>
        <fullName evidence="1">Uncharacterized protein</fullName>
    </submittedName>
</protein>
<evidence type="ECO:0000313" key="2">
    <source>
        <dbReference type="Proteomes" id="UP000783863"/>
    </source>
</evidence>
<organism evidence="1 2">
    <name type="scientific">Haloarcula salinisoli</name>
    <dbReference type="NCBI Taxonomy" id="2487746"/>
    <lineage>
        <taxon>Archaea</taxon>
        <taxon>Methanobacteriati</taxon>
        <taxon>Methanobacteriota</taxon>
        <taxon>Stenosarchaea group</taxon>
        <taxon>Halobacteria</taxon>
        <taxon>Halobacteriales</taxon>
        <taxon>Haloarculaceae</taxon>
        <taxon>Haloarcula</taxon>
    </lineage>
</organism>
<keyword evidence="2" id="KW-1185">Reference proteome</keyword>
<accession>A0A8J7YMY5</accession>
<comment type="caution">
    <text evidence="1">The sequence shown here is derived from an EMBL/GenBank/DDBJ whole genome shotgun (WGS) entry which is preliminary data.</text>
</comment>
<name>A0A8J7YMY5_9EURY</name>
<dbReference type="Proteomes" id="UP000783863">
    <property type="component" value="Unassembled WGS sequence"/>
</dbReference>
<evidence type="ECO:0000313" key="1">
    <source>
        <dbReference type="EMBL" id="MBX0305734.1"/>
    </source>
</evidence>
<reference evidence="1" key="1">
    <citation type="submission" date="2021-06" db="EMBL/GenBank/DDBJ databases">
        <title>Halomicroarcula sp. F24A a new haloarchaeum isolated from saline soil.</title>
        <authorList>
            <person name="Duran-Viseras A."/>
            <person name="Sanchez-Porro C."/>
            <person name="Ventosa A."/>
        </authorList>
    </citation>
    <scope>NUCLEOTIDE SEQUENCE</scope>
    <source>
        <strain evidence="1">F24A</strain>
    </source>
</reference>
<dbReference type="EMBL" id="RKLQ01000005">
    <property type="protein sequence ID" value="MBX0305734.1"/>
    <property type="molecule type" value="Genomic_DNA"/>
</dbReference>
<sequence length="147" mass="16267">MGGERPETSVERQSSFAERMATDFDTTLLRNLVWLCIENDGQLTRICDGRAVVSEAADLRQHNQGEDVEYLGRLEAIEATLDWLARQRALELVAQACADCLTDGEAWASNTDPDDGRVGAAQAEARRWLKHHTNEAARVGALEALDQ</sequence>
<dbReference type="RefSeq" id="WP_220589927.1">
    <property type="nucleotide sequence ID" value="NZ_RKLQ01000005.1"/>
</dbReference>